<gene>
    <name evidence="1" type="ORF">WQQ_04130</name>
</gene>
<keyword evidence="2" id="KW-1185">Reference proteome</keyword>
<dbReference type="EMBL" id="AKGD01000001">
    <property type="protein sequence ID" value="EIT70276.1"/>
    <property type="molecule type" value="Genomic_DNA"/>
</dbReference>
<organism evidence="1 2">
    <name type="scientific">Hydrocarboniphaga effusa AP103</name>
    <dbReference type="NCBI Taxonomy" id="1172194"/>
    <lineage>
        <taxon>Bacteria</taxon>
        <taxon>Pseudomonadati</taxon>
        <taxon>Pseudomonadota</taxon>
        <taxon>Gammaproteobacteria</taxon>
        <taxon>Nevskiales</taxon>
        <taxon>Nevskiaceae</taxon>
        <taxon>Hydrocarboniphaga</taxon>
    </lineage>
</organism>
<dbReference type="STRING" id="1172194.WQQ_04130"/>
<evidence type="ECO:0000313" key="1">
    <source>
        <dbReference type="EMBL" id="EIT70276.1"/>
    </source>
</evidence>
<evidence type="ECO:0000313" key="2">
    <source>
        <dbReference type="Proteomes" id="UP000003704"/>
    </source>
</evidence>
<sequence length="104" mass="11995">MIAKARDPAGRRAGRRSREPVDIRLTVAFRFGDEPGERVTVMDDRHIPFVGSLFESRDKILRGFTRLLIKAGAQQPKVARELLPLLKLLRPPQRRERNKNPSKR</sequence>
<name>I8I2U4_9GAMM</name>
<dbReference type="OrthoDB" id="7067741at2"/>
<reference evidence="1 2" key="1">
    <citation type="journal article" date="2012" name="J. Bacteriol.">
        <title>Genome Sequence of n-Alkane-Degrading Hydrocarboniphaga effusa Strain AP103T (ATCC BAA-332T).</title>
        <authorList>
            <person name="Chang H.K."/>
            <person name="Zylstra G.J."/>
            <person name="Chae J.C."/>
        </authorList>
    </citation>
    <scope>NUCLEOTIDE SEQUENCE [LARGE SCALE GENOMIC DNA]</scope>
    <source>
        <strain evidence="1 2">AP103</strain>
    </source>
</reference>
<comment type="caution">
    <text evidence="1">The sequence shown here is derived from an EMBL/GenBank/DDBJ whole genome shotgun (WGS) entry which is preliminary data.</text>
</comment>
<accession>I8I2U4</accession>
<dbReference type="Proteomes" id="UP000003704">
    <property type="component" value="Unassembled WGS sequence"/>
</dbReference>
<proteinExistence type="predicted"/>
<dbReference type="AlphaFoldDB" id="I8I2U4"/>
<protein>
    <submittedName>
        <fullName evidence="1">Uncharacterized protein</fullName>
    </submittedName>
</protein>
<dbReference type="RefSeq" id="WP_007183372.1">
    <property type="nucleotide sequence ID" value="NZ_AKGD01000001.1"/>
</dbReference>